<dbReference type="GeneID" id="20366447"/>
<dbReference type="OrthoDB" id="3941110at2759"/>
<accession>K3VZ88</accession>
<sequence length="530" mass="58491">MSSLEEKMFSQSSDLLSYTRTARHLTDLTARFCRYNTTQRWVDSLASFRLPRPGFKEPTFPYVSAVPIGQRAIREKNSRMLYGLTLSRTTPVLRITFLLRFMIGSSINMLALSTVLLALAATAFGQDLNGNDTTNGTLPTRGDYIWKPTCKLPSPKDFMFSMGFDFRDGCVKGTGNPSAFVMFVDFPDAKDEDPDSLKALHDKLVPPTVDWYTKSSYNKLKLNIKADTSQYYRMPKAASEYDWLGRGAGVWRHDRYIQDALDAFTAEGTRPPPAKVDVLYVIPTSQAANYISRSITYYDPVSTRQGKQVAKKTVTLGAADWDLIAMTMVHETGHAFCLPDYYSFDSYTGFYTGGFGVMSQTEGMAPDYFAWDKYRLGWIEDKAVDCVLEAGSTKHVLTPLAVDGGKKAVVIAGSEISALVAEVRTADGLDKKLCAPGVLLTEVGTRTAPGSGPIRVLDATPDSLGCVANFDDKNDAALSLTLEGSNSLAYKPVSSFDVPGWNVTVTLLSVEDSKYTIRVDRQTSVRTDSW</sequence>
<proteinExistence type="predicted"/>
<keyword evidence="1" id="KW-0472">Membrane</keyword>
<comment type="caution">
    <text evidence="2">The sequence shown here is derived from an EMBL/GenBank/DDBJ whole genome shotgun (WGS) entry which is preliminary data.</text>
</comment>
<evidence type="ECO:0000256" key="1">
    <source>
        <dbReference type="SAM" id="Phobius"/>
    </source>
</evidence>
<dbReference type="eggNOG" id="ENOG502SKRG">
    <property type="taxonomic scope" value="Eukaryota"/>
</dbReference>
<keyword evidence="1" id="KW-0812">Transmembrane</keyword>
<dbReference type="AlphaFoldDB" id="K3VZ88"/>
<dbReference type="PANTHER" id="PTHR41775:SF1">
    <property type="entry name" value="PEPTIDASE M6-LIKE DOMAIN-CONTAINING PROTEIN"/>
    <property type="match status" value="1"/>
</dbReference>
<dbReference type="NCBIfam" id="TIGR03296">
    <property type="entry name" value="M6dom_TIGR03296"/>
    <property type="match status" value="1"/>
</dbReference>
<keyword evidence="3" id="KW-1185">Reference proteome</keyword>
<dbReference type="EMBL" id="AFNW01000277">
    <property type="protein sequence ID" value="EKJ71975.1"/>
    <property type="molecule type" value="Genomic_DNA"/>
</dbReference>
<keyword evidence="1" id="KW-1133">Transmembrane helix</keyword>
<evidence type="ECO:0000313" key="2">
    <source>
        <dbReference type="EMBL" id="EKJ71975.1"/>
    </source>
</evidence>
<protein>
    <recommendedName>
        <fullName evidence="4">Peptidase M6-like domain-containing protein</fullName>
    </recommendedName>
</protein>
<organism evidence="2 3">
    <name type="scientific">Fusarium pseudograminearum (strain CS3096)</name>
    <name type="common">Wheat and barley crown-rot fungus</name>
    <dbReference type="NCBI Taxonomy" id="1028729"/>
    <lineage>
        <taxon>Eukaryota</taxon>
        <taxon>Fungi</taxon>
        <taxon>Dikarya</taxon>
        <taxon>Ascomycota</taxon>
        <taxon>Pezizomycotina</taxon>
        <taxon>Sordariomycetes</taxon>
        <taxon>Hypocreomycetidae</taxon>
        <taxon>Hypocreales</taxon>
        <taxon>Nectriaceae</taxon>
        <taxon>Fusarium</taxon>
    </lineage>
</organism>
<evidence type="ECO:0000313" key="3">
    <source>
        <dbReference type="Proteomes" id="UP000007978"/>
    </source>
</evidence>
<dbReference type="PANTHER" id="PTHR41775">
    <property type="entry name" value="SECRETED PROTEIN-RELATED"/>
    <property type="match status" value="1"/>
</dbReference>
<feature type="transmembrane region" description="Helical" evidence="1">
    <location>
        <begin position="97"/>
        <end position="124"/>
    </location>
</feature>
<dbReference type="Proteomes" id="UP000007978">
    <property type="component" value="Chromosome 1"/>
</dbReference>
<dbReference type="HOGENOM" id="CLU_038711_0_0_1"/>
<dbReference type="RefSeq" id="XP_009259222.1">
    <property type="nucleotide sequence ID" value="XM_009260947.1"/>
</dbReference>
<dbReference type="GO" id="GO:0006508">
    <property type="term" value="P:proteolysis"/>
    <property type="evidence" value="ECO:0007669"/>
    <property type="project" value="InterPro"/>
</dbReference>
<gene>
    <name evidence="2" type="ORF">FPSE_07829</name>
</gene>
<dbReference type="InterPro" id="IPR008757">
    <property type="entry name" value="Peptidase_M6-like_domain"/>
</dbReference>
<reference evidence="2 3" key="1">
    <citation type="journal article" date="2012" name="PLoS Pathog.">
        <title>Comparative pathogenomics reveals horizontally acquired novel virulence genes in fungi infecting cereal hosts.</title>
        <authorList>
            <person name="Gardiner D.M."/>
            <person name="McDonald M.C."/>
            <person name="Covarelli L."/>
            <person name="Solomon P.S."/>
            <person name="Rusu A.G."/>
            <person name="Marshall M."/>
            <person name="Kazan K."/>
            <person name="Chakraborty S."/>
            <person name="McDonald B.A."/>
            <person name="Manners J.M."/>
        </authorList>
    </citation>
    <scope>NUCLEOTIDE SEQUENCE [LARGE SCALE GENOMIC DNA]</scope>
    <source>
        <strain evidence="2 3">CS3096</strain>
    </source>
</reference>
<dbReference type="GO" id="GO:0008233">
    <property type="term" value="F:peptidase activity"/>
    <property type="evidence" value="ECO:0007669"/>
    <property type="project" value="InterPro"/>
</dbReference>
<name>K3VZ88_FUSPC</name>
<evidence type="ECO:0008006" key="4">
    <source>
        <dbReference type="Google" id="ProtNLM"/>
    </source>
</evidence>
<dbReference type="KEGG" id="fpu:FPSE_07829"/>